<dbReference type="EMBL" id="JAVRFJ010000012">
    <property type="protein sequence ID" value="MDT0568898.1"/>
    <property type="molecule type" value="Genomic_DNA"/>
</dbReference>
<gene>
    <name evidence="1" type="ORF">RM704_15705</name>
</gene>
<dbReference type="Proteomes" id="UP001180737">
    <property type="component" value="Unassembled WGS sequence"/>
</dbReference>
<proteinExistence type="predicted"/>
<organism evidence="1 2">
    <name type="scientific">Streptomyces gottesmaniae</name>
    <dbReference type="NCBI Taxonomy" id="3075518"/>
    <lineage>
        <taxon>Bacteria</taxon>
        <taxon>Bacillati</taxon>
        <taxon>Actinomycetota</taxon>
        <taxon>Actinomycetes</taxon>
        <taxon>Kitasatosporales</taxon>
        <taxon>Streptomycetaceae</taxon>
        <taxon>Streptomyces</taxon>
    </lineage>
</organism>
<accession>A0ABU2YX34</accession>
<dbReference type="RefSeq" id="WP_033524646.1">
    <property type="nucleotide sequence ID" value="NZ_JAVRFJ010000012.1"/>
</dbReference>
<evidence type="ECO:0000313" key="2">
    <source>
        <dbReference type="Proteomes" id="UP001180737"/>
    </source>
</evidence>
<evidence type="ECO:0000313" key="1">
    <source>
        <dbReference type="EMBL" id="MDT0568898.1"/>
    </source>
</evidence>
<reference evidence="1" key="1">
    <citation type="submission" date="2024-05" db="EMBL/GenBank/DDBJ databases">
        <title>30 novel species of actinomycetes from the DSMZ collection.</title>
        <authorList>
            <person name="Nouioui I."/>
        </authorList>
    </citation>
    <scope>NUCLEOTIDE SEQUENCE</scope>
    <source>
        <strain evidence="1">DSM 3412</strain>
    </source>
</reference>
<keyword evidence="2" id="KW-1185">Reference proteome</keyword>
<sequence>MTTTAQDRKINERIAREHPHMRPVLKPTDRCVYEGGPAVAVRTGQLGNRYGLCADCRDSQDRTDMATRIMEPFRTRLLEAGLLDERAEEFINAVILLGSVAENPEATISELFRRILDEFGSDRAEAAGATA</sequence>
<protein>
    <submittedName>
        <fullName evidence="1">Uncharacterized protein</fullName>
    </submittedName>
</protein>
<name>A0ABU2YX34_9ACTN</name>
<comment type="caution">
    <text evidence="1">The sequence shown here is derived from an EMBL/GenBank/DDBJ whole genome shotgun (WGS) entry which is preliminary data.</text>
</comment>